<dbReference type="EMBL" id="QNUK01000204">
    <property type="protein sequence ID" value="KAF5898317.1"/>
    <property type="molecule type" value="Genomic_DNA"/>
</dbReference>
<dbReference type="Proteomes" id="UP000727407">
    <property type="component" value="Unassembled WGS sequence"/>
</dbReference>
<evidence type="ECO:0000313" key="1">
    <source>
        <dbReference type="EMBL" id="KAF5898317.1"/>
    </source>
</evidence>
<dbReference type="AlphaFoldDB" id="A0A8J4UHX4"/>
<feature type="non-terminal residue" evidence="1">
    <location>
        <position position="1"/>
    </location>
</feature>
<accession>A0A8J4UHX4</accession>
<comment type="caution">
    <text evidence="1">The sequence shown here is derived from an EMBL/GenBank/DDBJ whole genome shotgun (WGS) entry which is preliminary data.</text>
</comment>
<feature type="non-terminal residue" evidence="1">
    <location>
        <position position="82"/>
    </location>
</feature>
<organism evidence="1 2">
    <name type="scientific">Clarias magur</name>
    <name type="common">Asian catfish</name>
    <name type="synonym">Macropteronotus magur</name>
    <dbReference type="NCBI Taxonomy" id="1594786"/>
    <lineage>
        <taxon>Eukaryota</taxon>
        <taxon>Metazoa</taxon>
        <taxon>Chordata</taxon>
        <taxon>Craniata</taxon>
        <taxon>Vertebrata</taxon>
        <taxon>Euteleostomi</taxon>
        <taxon>Actinopterygii</taxon>
        <taxon>Neopterygii</taxon>
        <taxon>Teleostei</taxon>
        <taxon>Ostariophysi</taxon>
        <taxon>Siluriformes</taxon>
        <taxon>Clariidae</taxon>
        <taxon>Clarias</taxon>
    </lineage>
</organism>
<protein>
    <submittedName>
        <fullName evidence="1">Uncharacterized protein</fullName>
    </submittedName>
</protein>
<sequence>VQTKVWTGFWTVRQWAQIVKQEEEAMPWAKRGDWVMFLGGQRVCNDILSEAGWQSEFLSIRHGARAGRSGVTMFSAGHVGRA</sequence>
<reference evidence="1" key="1">
    <citation type="submission" date="2020-07" db="EMBL/GenBank/DDBJ databases">
        <title>Clarias magur genome sequencing, assembly and annotation.</title>
        <authorList>
            <person name="Kushwaha B."/>
            <person name="Kumar R."/>
            <person name="Das P."/>
            <person name="Joshi C.G."/>
            <person name="Kumar D."/>
            <person name="Nagpure N.S."/>
            <person name="Pandey M."/>
            <person name="Agarwal S."/>
            <person name="Srivastava S."/>
            <person name="Singh M."/>
            <person name="Sahoo L."/>
            <person name="Jayasankar P."/>
            <person name="Meher P.K."/>
            <person name="Koringa P.G."/>
            <person name="Iquebal M.A."/>
            <person name="Das S.P."/>
            <person name="Bit A."/>
            <person name="Patnaik S."/>
            <person name="Patel N."/>
            <person name="Shah T.M."/>
            <person name="Hinsu A."/>
            <person name="Jena J.K."/>
        </authorList>
    </citation>
    <scope>NUCLEOTIDE SEQUENCE</scope>
    <source>
        <strain evidence="1">CIFAMagur01</strain>
        <tissue evidence="1">Testis</tissue>
    </source>
</reference>
<gene>
    <name evidence="1" type="ORF">DAT39_011968</name>
</gene>
<evidence type="ECO:0000313" key="2">
    <source>
        <dbReference type="Proteomes" id="UP000727407"/>
    </source>
</evidence>
<name>A0A8J4UHX4_CLAMG</name>
<proteinExistence type="predicted"/>
<keyword evidence="2" id="KW-1185">Reference proteome</keyword>